<evidence type="ECO:0008006" key="3">
    <source>
        <dbReference type="Google" id="ProtNLM"/>
    </source>
</evidence>
<reference evidence="1 2" key="1">
    <citation type="submission" date="2023-03" db="EMBL/GenBank/DDBJ databases">
        <title>WGS of Gossypium arboreum.</title>
        <authorList>
            <person name="Yu D."/>
        </authorList>
    </citation>
    <scope>NUCLEOTIDE SEQUENCE [LARGE SCALE GENOMIC DNA]</scope>
    <source>
        <tissue evidence="1">Leaf</tissue>
    </source>
</reference>
<dbReference type="EMBL" id="JARKNE010000007">
    <property type="protein sequence ID" value="KAK5818765.1"/>
    <property type="molecule type" value="Genomic_DNA"/>
</dbReference>
<evidence type="ECO:0000313" key="2">
    <source>
        <dbReference type="Proteomes" id="UP001358586"/>
    </source>
</evidence>
<name>A0ABR0PC47_GOSAR</name>
<organism evidence="1 2">
    <name type="scientific">Gossypium arboreum</name>
    <name type="common">Tree cotton</name>
    <name type="synonym">Gossypium nanking</name>
    <dbReference type="NCBI Taxonomy" id="29729"/>
    <lineage>
        <taxon>Eukaryota</taxon>
        <taxon>Viridiplantae</taxon>
        <taxon>Streptophyta</taxon>
        <taxon>Embryophyta</taxon>
        <taxon>Tracheophyta</taxon>
        <taxon>Spermatophyta</taxon>
        <taxon>Magnoliopsida</taxon>
        <taxon>eudicotyledons</taxon>
        <taxon>Gunneridae</taxon>
        <taxon>Pentapetalae</taxon>
        <taxon>rosids</taxon>
        <taxon>malvids</taxon>
        <taxon>Malvales</taxon>
        <taxon>Malvaceae</taxon>
        <taxon>Malvoideae</taxon>
        <taxon>Gossypium</taxon>
    </lineage>
</organism>
<comment type="caution">
    <text evidence="1">The sequence shown here is derived from an EMBL/GenBank/DDBJ whole genome shotgun (WGS) entry which is preliminary data.</text>
</comment>
<protein>
    <recommendedName>
        <fullName evidence="3">Reverse transcriptase zinc-binding domain-containing protein</fullName>
    </recommendedName>
</protein>
<keyword evidence="2" id="KW-1185">Reference proteome</keyword>
<gene>
    <name evidence="1" type="ORF">PVK06_023710</name>
</gene>
<dbReference type="Proteomes" id="UP001358586">
    <property type="component" value="Chromosome 7"/>
</dbReference>
<accession>A0ABR0PC47</accession>
<proteinExistence type="predicted"/>
<sequence>MITVKFWYNKSRAGDERRGSDGAAIRKIPIGSASSRDRLLRHFTKSGDYEIRSSYRFLCDEENVIERNSPSTSLDCSAASKNLAKLWKLQLAPKVKTFIWRTCHNAVATKKNLAERTKHKD</sequence>
<evidence type="ECO:0000313" key="1">
    <source>
        <dbReference type="EMBL" id="KAK5818765.1"/>
    </source>
</evidence>